<dbReference type="PROSITE" id="PS51257">
    <property type="entry name" value="PROKAR_LIPOPROTEIN"/>
    <property type="match status" value="1"/>
</dbReference>
<comment type="caution">
    <text evidence="2">The sequence shown here is derived from an EMBL/GenBank/DDBJ whole genome shotgun (WGS) entry which is preliminary data.</text>
</comment>
<gene>
    <name evidence="2" type="ORF">BDA96_07G216500</name>
</gene>
<keyword evidence="1" id="KW-0732">Signal</keyword>
<evidence type="ECO:0000313" key="2">
    <source>
        <dbReference type="EMBL" id="KAG0524494.1"/>
    </source>
</evidence>
<dbReference type="EMBL" id="CM027686">
    <property type="protein sequence ID" value="KAG0524494.1"/>
    <property type="molecule type" value="Genomic_DNA"/>
</dbReference>
<evidence type="ECO:0000313" key="3">
    <source>
        <dbReference type="Proteomes" id="UP000807115"/>
    </source>
</evidence>
<organism evidence="2 3">
    <name type="scientific">Sorghum bicolor</name>
    <name type="common">Sorghum</name>
    <name type="synonym">Sorghum vulgare</name>
    <dbReference type="NCBI Taxonomy" id="4558"/>
    <lineage>
        <taxon>Eukaryota</taxon>
        <taxon>Viridiplantae</taxon>
        <taxon>Streptophyta</taxon>
        <taxon>Embryophyta</taxon>
        <taxon>Tracheophyta</taxon>
        <taxon>Spermatophyta</taxon>
        <taxon>Magnoliopsida</taxon>
        <taxon>Liliopsida</taxon>
        <taxon>Poales</taxon>
        <taxon>Poaceae</taxon>
        <taxon>PACMAD clade</taxon>
        <taxon>Panicoideae</taxon>
        <taxon>Andropogonodae</taxon>
        <taxon>Andropogoneae</taxon>
        <taxon>Sorghinae</taxon>
        <taxon>Sorghum</taxon>
    </lineage>
</organism>
<evidence type="ECO:0008006" key="4">
    <source>
        <dbReference type="Google" id="ProtNLM"/>
    </source>
</evidence>
<proteinExistence type="predicted"/>
<evidence type="ECO:0000256" key="1">
    <source>
        <dbReference type="SAM" id="SignalP"/>
    </source>
</evidence>
<reference evidence="2" key="2">
    <citation type="submission" date="2020-10" db="EMBL/GenBank/DDBJ databases">
        <authorList>
            <person name="Cooper E.A."/>
            <person name="Brenton Z.W."/>
            <person name="Flinn B.S."/>
            <person name="Jenkins J."/>
            <person name="Shu S."/>
            <person name="Flowers D."/>
            <person name="Luo F."/>
            <person name="Wang Y."/>
            <person name="Xia P."/>
            <person name="Barry K."/>
            <person name="Daum C."/>
            <person name="Lipzen A."/>
            <person name="Yoshinaga Y."/>
            <person name="Schmutz J."/>
            <person name="Saski C."/>
            <person name="Vermerris W."/>
            <person name="Kresovich S."/>
        </authorList>
    </citation>
    <scope>NUCLEOTIDE SEQUENCE</scope>
</reference>
<reference evidence="2" key="1">
    <citation type="journal article" date="2019" name="BMC Genomics">
        <title>A new reference genome for Sorghum bicolor reveals high levels of sequence similarity between sweet and grain genotypes: implications for the genetics of sugar metabolism.</title>
        <authorList>
            <person name="Cooper E.A."/>
            <person name="Brenton Z.W."/>
            <person name="Flinn B.S."/>
            <person name="Jenkins J."/>
            <person name="Shu S."/>
            <person name="Flowers D."/>
            <person name="Luo F."/>
            <person name="Wang Y."/>
            <person name="Xia P."/>
            <person name="Barry K."/>
            <person name="Daum C."/>
            <person name="Lipzen A."/>
            <person name="Yoshinaga Y."/>
            <person name="Schmutz J."/>
            <person name="Saski C."/>
            <person name="Vermerris W."/>
            <person name="Kresovich S."/>
        </authorList>
    </citation>
    <scope>NUCLEOTIDE SEQUENCE</scope>
</reference>
<name>A0A921QM05_SORBI</name>
<dbReference type="AlphaFoldDB" id="A0A921QM05"/>
<protein>
    <recommendedName>
        <fullName evidence="4">Secreted protein</fullName>
    </recommendedName>
</protein>
<sequence>MKFVLLFRFSVAYFGLSLSCRLPRVLRGCAPRACHSMVGSPFGGNWFLELRRQMLALHLSPDKNILFPGCFSYSSARKSSAHN</sequence>
<accession>A0A921QM05</accession>
<dbReference type="Proteomes" id="UP000807115">
    <property type="component" value="Chromosome 7"/>
</dbReference>
<feature type="chain" id="PRO_5037472101" description="Secreted protein" evidence="1">
    <location>
        <begin position="20"/>
        <end position="83"/>
    </location>
</feature>
<feature type="signal peptide" evidence="1">
    <location>
        <begin position="1"/>
        <end position="19"/>
    </location>
</feature>